<evidence type="ECO:0000313" key="3">
    <source>
        <dbReference type="Proteomes" id="UP000837857"/>
    </source>
</evidence>
<evidence type="ECO:0000256" key="1">
    <source>
        <dbReference type="SAM" id="MobiDB-lite"/>
    </source>
</evidence>
<sequence length="89" mass="10079">MAPAVRQMRDRDVTALRRRPERPRSLRDQCCAFTASRPCRVTISSLPAATPGMPRSHTSSSLATLRDALSYFALRRSLRWITRLSAMAF</sequence>
<reference evidence="2" key="1">
    <citation type="submission" date="2022-03" db="EMBL/GenBank/DDBJ databases">
        <authorList>
            <person name="Martin H S."/>
        </authorList>
    </citation>
    <scope>NUCLEOTIDE SEQUENCE</scope>
</reference>
<accession>A0ABN8J5V4</accession>
<feature type="non-terminal residue" evidence="2">
    <location>
        <position position="1"/>
    </location>
</feature>
<proteinExistence type="predicted"/>
<protein>
    <submittedName>
        <fullName evidence="2">Uncharacterized protein</fullName>
    </submittedName>
</protein>
<keyword evidence="3" id="KW-1185">Reference proteome</keyword>
<gene>
    <name evidence="2" type="ORF">IPOD504_LOCUS16304</name>
</gene>
<feature type="region of interest" description="Disordered" evidence="1">
    <location>
        <begin position="1"/>
        <end position="22"/>
    </location>
</feature>
<dbReference type="Proteomes" id="UP000837857">
    <property type="component" value="Chromosome 8"/>
</dbReference>
<dbReference type="EMBL" id="OW152820">
    <property type="protein sequence ID" value="CAH2074887.1"/>
    <property type="molecule type" value="Genomic_DNA"/>
</dbReference>
<organism evidence="2 3">
    <name type="scientific">Iphiclides podalirius</name>
    <name type="common">scarce swallowtail</name>
    <dbReference type="NCBI Taxonomy" id="110791"/>
    <lineage>
        <taxon>Eukaryota</taxon>
        <taxon>Metazoa</taxon>
        <taxon>Ecdysozoa</taxon>
        <taxon>Arthropoda</taxon>
        <taxon>Hexapoda</taxon>
        <taxon>Insecta</taxon>
        <taxon>Pterygota</taxon>
        <taxon>Neoptera</taxon>
        <taxon>Endopterygota</taxon>
        <taxon>Lepidoptera</taxon>
        <taxon>Glossata</taxon>
        <taxon>Ditrysia</taxon>
        <taxon>Papilionoidea</taxon>
        <taxon>Papilionidae</taxon>
        <taxon>Papilioninae</taxon>
        <taxon>Iphiclides</taxon>
    </lineage>
</organism>
<evidence type="ECO:0000313" key="2">
    <source>
        <dbReference type="EMBL" id="CAH2074887.1"/>
    </source>
</evidence>
<name>A0ABN8J5V4_9NEOP</name>